<dbReference type="Proteomes" id="UP000199301">
    <property type="component" value="Unassembled WGS sequence"/>
</dbReference>
<dbReference type="InterPro" id="IPR032710">
    <property type="entry name" value="NTF2-like_dom_sf"/>
</dbReference>
<dbReference type="Pfam" id="PF12680">
    <property type="entry name" value="SnoaL_2"/>
    <property type="match status" value="1"/>
</dbReference>
<dbReference type="EMBL" id="FNKO01000001">
    <property type="protein sequence ID" value="SDQ19928.1"/>
    <property type="molecule type" value="Genomic_DNA"/>
</dbReference>
<dbReference type="STRING" id="995062.SAMN04489718_0729"/>
<dbReference type="OrthoDB" id="4153705at2"/>
<proteinExistence type="predicted"/>
<dbReference type="InterPro" id="IPR037401">
    <property type="entry name" value="SnoaL-like"/>
</dbReference>
<evidence type="ECO:0000313" key="2">
    <source>
        <dbReference type="EMBL" id="SDQ19928.1"/>
    </source>
</evidence>
<organism evidence="2 3">
    <name type="scientific">Actinopolyspora saharensis</name>
    <dbReference type="NCBI Taxonomy" id="995062"/>
    <lineage>
        <taxon>Bacteria</taxon>
        <taxon>Bacillati</taxon>
        <taxon>Actinomycetota</taxon>
        <taxon>Actinomycetes</taxon>
        <taxon>Actinopolysporales</taxon>
        <taxon>Actinopolysporaceae</taxon>
        <taxon>Actinopolyspora</taxon>
    </lineage>
</organism>
<evidence type="ECO:0000313" key="3">
    <source>
        <dbReference type="Proteomes" id="UP000199301"/>
    </source>
</evidence>
<dbReference type="AlphaFoldDB" id="A0A1H0YXT2"/>
<gene>
    <name evidence="2" type="ORF">SAMN04489718_0729</name>
</gene>
<sequence length="118" mass="13190">MTSPTPAELYRRWIDELWNGSPESAHELVAPDFVGHWPDRDVNGPQELAAVIEQTHEMFTAITFTLEVGPMVDGELVAGRWLGHGHTANGTTTFVGNDILRVHDGRFTEYWNATSVRS</sequence>
<dbReference type="SUPFAM" id="SSF54427">
    <property type="entry name" value="NTF2-like"/>
    <property type="match status" value="1"/>
</dbReference>
<feature type="domain" description="SnoaL-like" evidence="1">
    <location>
        <begin position="11"/>
        <end position="110"/>
    </location>
</feature>
<accession>A0A1H0YXT2</accession>
<protein>
    <submittedName>
        <fullName evidence="2">SnoaL-like domain-containing protein</fullName>
    </submittedName>
</protein>
<keyword evidence="3" id="KW-1185">Reference proteome</keyword>
<dbReference type="RefSeq" id="WP_092521021.1">
    <property type="nucleotide sequence ID" value="NZ_FNKO01000001.1"/>
</dbReference>
<dbReference type="Gene3D" id="3.10.450.50">
    <property type="match status" value="1"/>
</dbReference>
<reference evidence="3" key="1">
    <citation type="submission" date="2016-10" db="EMBL/GenBank/DDBJ databases">
        <authorList>
            <person name="Varghese N."/>
            <person name="Submissions S."/>
        </authorList>
    </citation>
    <scope>NUCLEOTIDE SEQUENCE [LARGE SCALE GENOMIC DNA]</scope>
    <source>
        <strain evidence="3">DSM 45459</strain>
    </source>
</reference>
<name>A0A1H0YXT2_9ACTN</name>
<evidence type="ECO:0000259" key="1">
    <source>
        <dbReference type="Pfam" id="PF12680"/>
    </source>
</evidence>